<dbReference type="Pfam" id="PF02128">
    <property type="entry name" value="Peptidase_M36"/>
    <property type="match status" value="1"/>
</dbReference>
<dbReference type="EMBL" id="CP002454">
    <property type="protein sequence ID" value="ADV67130.1"/>
    <property type="molecule type" value="Genomic_DNA"/>
</dbReference>
<dbReference type="eggNOG" id="COG3227">
    <property type="taxonomic scope" value="Bacteria"/>
</dbReference>
<dbReference type="InterPro" id="IPR027268">
    <property type="entry name" value="Peptidase_M4/M1_CTD_sf"/>
</dbReference>
<proteinExistence type="predicted"/>
<protein>
    <submittedName>
        <fullName evidence="2">Peptidase M4 thermolysin</fullName>
    </submittedName>
</protein>
<name>E8U7U1_DEIML</name>
<dbReference type="HOGENOM" id="CLU_045379_0_0_0"/>
<dbReference type="PANTHER" id="PTHR33794:SF1">
    <property type="entry name" value="BACILLOLYSIN"/>
    <property type="match status" value="1"/>
</dbReference>
<dbReference type="KEGG" id="dmr:Deima_1481"/>
<keyword evidence="3" id="KW-1185">Reference proteome</keyword>
<dbReference type="PANTHER" id="PTHR33794">
    <property type="entry name" value="BACILLOLYSIN"/>
    <property type="match status" value="1"/>
</dbReference>
<accession>E8U7U1</accession>
<reference evidence="3" key="2">
    <citation type="submission" date="2011-01" db="EMBL/GenBank/DDBJ databases">
        <title>The complete genome of Deinococcus maricopensis DSM 21211.</title>
        <authorList>
            <consortium name="US DOE Joint Genome Institute (JGI-PGF)"/>
            <person name="Lucas S."/>
            <person name="Copeland A."/>
            <person name="Lapidus A."/>
            <person name="Goodwin L."/>
            <person name="Pitluck S."/>
            <person name="Kyrpides N."/>
            <person name="Mavromatis K."/>
            <person name="Pagani I."/>
            <person name="Ivanova N."/>
            <person name="Ovchinnikova G."/>
            <person name="Zeytun A."/>
            <person name="Detter J.C."/>
            <person name="Han C."/>
            <person name="Land M."/>
            <person name="Hauser L."/>
            <person name="Markowitz V."/>
            <person name="Cheng J.-F."/>
            <person name="Hugenholtz P."/>
            <person name="Woyke T."/>
            <person name="Wu D."/>
            <person name="Pukall R."/>
            <person name="Gehrich-Schroeter G."/>
            <person name="Brambilla E."/>
            <person name="Klenk H.-P."/>
            <person name="Eisen J.A."/>
        </authorList>
    </citation>
    <scope>NUCLEOTIDE SEQUENCE [LARGE SCALE GENOMIC DNA]</scope>
    <source>
        <strain evidence="3">DSM 21211 / LMG 22137 / NRRL B-23946 / LB-34</strain>
    </source>
</reference>
<dbReference type="InterPro" id="IPR050728">
    <property type="entry name" value="Zinc_Metalloprotease_M4"/>
</dbReference>
<sequence length="352" mass="37084" precursor="true">MVKRIGLLALGAALLAACTQPAPSGVLGAQGAKVPSNAGGGQASVFLPNPVQVTGNQTLTDANDADAAVPASAYARVALSNLDGSGYLRGAYAVVRSETGDAAYSPTNTFTFTRHDDRFEQVMAYFWVTEAQKYLQSLGFGTGDLPPVNMRPQHVRINQWGQDNSFQTDTKDELRFGKGGVDDAEDGEVIVHEYGHAVHAAQVPGFGASPQAGAIGEAFGDYLAVSVGLAVAQQYGMPVRTSPACVGDWDSTSYSSAPHCLRRVDTNKTVADLVGEVHADGEVWSRALWDIRAALGAYRADRVIVNAQFAFAPDTTFVAAANATVTAAERLYGRASADLVRQAFRARGIAAQ</sequence>
<evidence type="ECO:0000256" key="1">
    <source>
        <dbReference type="SAM" id="SignalP"/>
    </source>
</evidence>
<feature type="chain" id="PRO_5005674976" evidence="1">
    <location>
        <begin position="25"/>
        <end position="352"/>
    </location>
</feature>
<feature type="signal peptide" evidence="1">
    <location>
        <begin position="1"/>
        <end position="24"/>
    </location>
</feature>
<dbReference type="InterPro" id="IPR001842">
    <property type="entry name" value="Peptidase_M36"/>
</dbReference>
<dbReference type="Proteomes" id="UP000008635">
    <property type="component" value="Chromosome"/>
</dbReference>
<evidence type="ECO:0000313" key="2">
    <source>
        <dbReference type="EMBL" id="ADV67130.1"/>
    </source>
</evidence>
<dbReference type="AlphaFoldDB" id="E8U7U1"/>
<dbReference type="PROSITE" id="PS51257">
    <property type="entry name" value="PROKAR_LIPOPROTEIN"/>
    <property type="match status" value="1"/>
</dbReference>
<dbReference type="STRING" id="709986.Deima_1481"/>
<dbReference type="SUPFAM" id="SSF55486">
    <property type="entry name" value="Metalloproteases ('zincins'), catalytic domain"/>
    <property type="match status" value="1"/>
</dbReference>
<organism evidence="2 3">
    <name type="scientific">Deinococcus maricopensis (strain DSM 21211 / LMG 22137 / NRRL B-23946 / LB-34)</name>
    <dbReference type="NCBI Taxonomy" id="709986"/>
    <lineage>
        <taxon>Bacteria</taxon>
        <taxon>Thermotogati</taxon>
        <taxon>Deinococcota</taxon>
        <taxon>Deinococci</taxon>
        <taxon>Deinococcales</taxon>
        <taxon>Deinococcaceae</taxon>
        <taxon>Deinococcus</taxon>
    </lineage>
</organism>
<dbReference type="Gene3D" id="1.10.390.10">
    <property type="entry name" value="Neutral Protease Domain 2"/>
    <property type="match status" value="1"/>
</dbReference>
<dbReference type="RefSeq" id="WP_013556635.1">
    <property type="nucleotide sequence ID" value="NC_014958.1"/>
</dbReference>
<reference evidence="2 3" key="1">
    <citation type="journal article" date="2011" name="Stand. Genomic Sci.">
        <title>Complete genome sequence of Deinococcus maricopensis type strain (LB-34).</title>
        <authorList>
            <person name="Pukall R."/>
            <person name="Zeytun A."/>
            <person name="Lucas S."/>
            <person name="Lapidus A."/>
            <person name="Hammon N."/>
            <person name="Deshpande S."/>
            <person name="Nolan M."/>
            <person name="Cheng J.F."/>
            <person name="Pitluck S."/>
            <person name="Liolios K."/>
            <person name="Pagani I."/>
            <person name="Mikhailova N."/>
            <person name="Ivanova N."/>
            <person name="Mavromatis K."/>
            <person name="Pati A."/>
            <person name="Tapia R."/>
            <person name="Han C."/>
            <person name="Goodwin L."/>
            <person name="Chen A."/>
            <person name="Palaniappan K."/>
            <person name="Land M."/>
            <person name="Hauser L."/>
            <person name="Chang Y.J."/>
            <person name="Jeffries C.D."/>
            <person name="Brambilla E.M."/>
            <person name="Rohde M."/>
            <person name="Goker M."/>
            <person name="Detter J.C."/>
            <person name="Woyke T."/>
            <person name="Bristow J."/>
            <person name="Eisen J.A."/>
            <person name="Markowitz V."/>
            <person name="Hugenholtz P."/>
            <person name="Kyrpides N.C."/>
            <person name="Klenk H.P."/>
        </authorList>
    </citation>
    <scope>NUCLEOTIDE SEQUENCE [LARGE SCALE GENOMIC DNA]</scope>
    <source>
        <strain evidence="3">DSM 21211 / LMG 22137 / NRRL B-23946 / LB-34</strain>
    </source>
</reference>
<keyword evidence="1" id="KW-0732">Signal</keyword>
<evidence type="ECO:0000313" key="3">
    <source>
        <dbReference type="Proteomes" id="UP000008635"/>
    </source>
</evidence>
<gene>
    <name evidence="2" type="ordered locus">Deima_1481</name>
</gene>
<dbReference type="OrthoDB" id="5289240at2"/>
<dbReference type="GO" id="GO:0005615">
    <property type="term" value="C:extracellular space"/>
    <property type="evidence" value="ECO:0007669"/>
    <property type="project" value="InterPro"/>
</dbReference>
<dbReference type="GO" id="GO:0004222">
    <property type="term" value="F:metalloendopeptidase activity"/>
    <property type="evidence" value="ECO:0007669"/>
    <property type="project" value="InterPro"/>
</dbReference>
<dbReference type="GO" id="GO:0008270">
    <property type="term" value="F:zinc ion binding"/>
    <property type="evidence" value="ECO:0007669"/>
    <property type="project" value="InterPro"/>
</dbReference>